<evidence type="ECO:0000313" key="2">
    <source>
        <dbReference type="EMBL" id="ESO90499.1"/>
    </source>
</evidence>
<dbReference type="PANTHER" id="PTHR11046">
    <property type="entry name" value="OLIGORIBONUCLEASE, MITOCHONDRIAL"/>
    <property type="match status" value="1"/>
</dbReference>
<proteinExistence type="predicted"/>
<keyword evidence="3" id="KW-1185">Reference proteome</keyword>
<dbReference type="KEGG" id="lgi:LOTGIDRAFT_164081"/>
<dbReference type="EMBL" id="KB202408">
    <property type="protein sequence ID" value="ESO90499.1"/>
    <property type="molecule type" value="Genomic_DNA"/>
</dbReference>
<gene>
    <name evidence="2" type="ORF">LOTGIDRAFT_164081</name>
</gene>
<keyword evidence="1" id="KW-0540">Nuclease</keyword>
<dbReference type="STRING" id="225164.V4BNP4"/>
<dbReference type="GO" id="GO:0000175">
    <property type="term" value="F:3'-5'-RNA exonuclease activity"/>
    <property type="evidence" value="ECO:0007669"/>
    <property type="project" value="InterPro"/>
</dbReference>
<dbReference type="InterPro" id="IPR022894">
    <property type="entry name" value="Oligoribonuclease"/>
</dbReference>
<organism evidence="2 3">
    <name type="scientific">Lottia gigantea</name>
    <name type="common">Giant owl limpet</name>
    <dbReference type="NCBI Taxonomy" id="225164"/>
    <lineage>
        <taxon>Eukaryota</taxon>
        <taxon>Metazoa</taxon>
        <taxon>Spiralia</taxon>
        <taxon>Lophotrochozoa</taxon>
        <taxon>Mollusca</taxon>
        <taxon>Gastropoda</taxon>
        <taxon>Patellogastropoda</taxon>
        <taxon>Lottioidea</taxon>
        <taxon>Lottiidae</taxon>
        <taxon>Lottia</taxon>
    </lineage>
</organism>
<sequence length="356" mass="41254">MSDRASTEKSFNVLLEKYRTEILPIVLDEYSDMGEEDQSIVSRMNNFFCGLRLLVEFADVCESSFKRFEPSYNDGIDIGSETRPELKRFHIAESETLRLMRTCSKSFARGEDEKNGVYLSFTTFLTKIKRKNNILRFKHNRFNIIFLSLVSFLDKLSSNNETVVNFIIGEDTPFATILDPNDVVLMDLIEPNEELDPIVVSILKGLATSCSALIKRKVPEHLQGGRFWDPSESLRAEMASAMKHNKLPEFVFGQLDHLISFRPNASLLANEAYIMFTFNKTASWLKALPQEDFDKYMDESRKEGKVIRSKFRKRTKEIAEERLKSQRLKKKQLDRLESERIKKAENIANEMCYYGL</sequence>
<dbReference type="Proteomes" id="UP000030746">
    <property type="component" value="Unassembled WGS sequence"/>
</dbReference>
<name>V4BNP4_LOTGI</name>
<dbReference type="OMA" id="ILRTHIM"/>
<dbReference type="OrthoDB" id="6159600at2759"/>
<dbReference type="HOGENOM" id="CLU_779110_0_0_1"/>
<evidence type="ECO:0000256" key="1">
    <source>
        <dbReference type="ARBA" id="ARBA00022722"/>
    </source>
</evidence>
<evidence type="ECO:0000313" key="3">
    <source>
        <dbReference type="Proteomes" id="UP000030746"/>
    </source>
</evidence>
<dbReference type="CTD" id="20239620"/>
<dbReference type="AlphaFoldDB" id="V4BNP4"/>
<protein>
    <submittedName>
        <fullName evidence="2">Uncharacterized protein</fullName>
    </submittedName>
</protein>
<dbReference type="PANTHER" id="PTHR11046:SF25">
    <property type="match status" value="1"/>
</dbReference>
<dbReference type="GeneID" id="20239620"/>
<accession>V4BNP4</accession>
<reference evidence="2 3" key="1">
    <citation type="journal article" date="2013" name="Nature">
        <title>Insights into bilaterian evolution from three spiralian genomes.</title>
        <authorList>
            <person name="Simakov O."/>
            <person name="Marletaz F."/>
            <person name="Cho S.J."/>
            <person name="Edsinger-Gonzales E."/>
            <person name="Havlak P."/>
            <person name="Hellsten U."/>
            <person name="Kuo D.H."/>
            <person name="Larsson T."/>
            <person name="Lv J."/>
            <person name="Arendt D."/>
            <person name="Savage R."/>
            <person name="Osoegawa K."/>
            <person name="de Jong P."/>
            <person name="Grimwood J."/>
            <person name="Chapman J.A."/>
            <person name="Shapiro H."/>
            <person name="Aerts A."/>
            <person name="Otillar R.P."/>
            <person name="Terry A.Y."/>
            <person name="Boore J.L."/>
            <person name="Grigoriev I.V."/>
            <person name="Lindberg D.R."/>
            <person name="Seaver E.C."/>
            <person name="Weisblat D.A."/>
            <person name="Putnam N.H."/>
            <person name="Rokhsar D.S."/>
        </authorList>
    </citation>
    <scope>NUCLEOTIDE SEQUENCE [LARGE SCALE GENOMIC DNA]</scope>
</reference>
<dbReference type="RefSeq" id="XP_009058820.1">
    <property type="nucleotide sequence ID" value="XM_009060572.1"/>
</dbReference>
<keyword evidence="1" id="KW-0378">Hydrolase</keyword>